<feature type="compositionally biased region" description="Basic and acidic residues" evidence="2">
    <location>
        <begin position="1"/>
        <end position="23"/>
    </location>
</feature>
<reference evidence="3 4" key="1">
    <citation type="submission" date="2024-07" db="EMBL/GenBank/DDBJ databases">
        <title>Chromosome-level genome assembly of the water stick insect Ranatra chinensis (Heteroptera: Nepidae).</title>
        <authorList>
            <person name="Liu X."/>
        </authorList>
    </citation>
    <scope>NUCLEOTIDE SEQUENCE [LARGE SCALE GENOMIC DNA]</scope>
    <source>
        <strain evidence="3">Cailab_2021Rc</strain>
        <tissue evidence="3">Muscle</tissue>
    </source>
</reference>
<gene>
    <name evidence="3" type="ORF">AAG570_007765</name>
</gene>
<comment type="caution">
    <text evidence="3">The sequence shown here is derived from an EMBL/GenBank/DDBJ whole genome shotgun (WGS) entry which is preliminary data.</text>
</comment>
<keyword evidence="1" id="KW-0175">Coiled coil</keyword>
<proteinExistence type="predicted"/>
<keyword evidence="4" id="KW-1185">Reference proteome</keyword>
<dbReference type="EMBL" id="JBFDAA010000021">
    <property type="protein sequence ID" value="KAL1114942.1"/>
    <property type="molecule type" value="Genomic_DNA"/>
</dbReference>
<dbReference type="AlphaFoldDB" id="A0ABD0XVS6"/>
<sequence>MDKNNRLSSSDEKQPKSSKEKSAKGKYYKHKKRPSQAKGISEEWLSRTGDDRLRSGDLHSGFWPPPHAQKLFPAMSDPAVCGYPVQFGYPFDQVALPIYPVIPATPVTQPFKTLLSYPDLKPRKKRQEIFQSANQKEAQYTSLPPDNGGECGSDQRRRFSDPGLANAQHSEDTCSSSSSSDNESNCGEQISNLISENERLTKEISVLRDELHSLKLEVNTVLDLQHSYPAGAVTDMIREVESALGMKEEALIAKTQQLVKEHLCSVASKKTTDVDLDKMPTKAEFEELKSKLAEVTLERDSLNKRVGHLEILIENFMQESKTKAYVSKVSSSLASEEKDKCDGANILSSLDTCESLSSSIGSGSLHSPLVTMSGPVTNV</sequence>
<dbReference type="Proteomes" id="UP001558652">
    <property type="component" value="Unassembled WGS sequence"/>
</dbReference>
<evidence type="ECO:0000313" key="4">
    <source>
        <dbReference type="Proteomes" id="UP001558652"/>
    </source>
</evidence>
<protein>
    <submittedName>
        <fullName evidence="3">Uncharacterized protein</fullName>
    </submittedName>
</protein>
<feature type="compositionally biased region" description="Polar residues" evidence="2">
    <location>
        <begin position="134"/>
        <end position="144"/>
    </location>
</feature>
<feature type="region of interest" description="Disordered" evidence="2">
    <location>
        <begin position="1"/>
        <end position="51"/>
    </location>
</feature>
<feature type="coiled-coil region" evidence="1">
    <location>
        <begin position="190"/>
        <end position="217"/>
    </location>
</feature>
<feature type="compositionally biased region" description="Low complexity" evidence="2">
    <location>
        <begin position="173"/>
        <end position="186"/>
    </location>
</feature>
<feature type="compositionally biased region" description="Basic residues" evidence="2">
    <location>
        <begin position="24"/>
        <end position="35"/>
    </location>
</feature>
<evidence type="ECO:0000256" key="2">
    <source>
        <dbReference type="SAM" id="MobiDB-lite"/>
    </source>
</evidence>
<name>A0ABD0XVS6_9HEMI</name>
<evidence type="ECO:0000313" key="3">
    <source>
        <dbReference type="EMBL" id="KAL1114942.1"/>
    </source>
</evidence>
<feature type="compositionally biased region" description="Basic and acidic residues" evidence="2">
    <location>
        <begin position="40"/>
        <end position="51"/>
    </location>
</feature>
<feature type="region of interest" description="Disordered" evidence="2">
    <location>
        <begin position="134"/>
        <end position="187"/>
    </location>
</feature>
<accession>A0ABD0XVS6</accession>
<organism evidence="3 4">
    <name type="scientific">Ranatra chinensis</name>
    <dbReference type="NCBI Taxonomy" id="642074"/>
    <lineage>
        <taxon>Eukaryota</taxon>
        <taxon>Metazoa</taxon>
        <taxon>Ecdysozoa</taxon>
        <taxon>Arthropoda</taxon>
        <taxon>Hexapoda</taxon>
        <taxon>Insecta</taxon>
        <taxon>Pterygota</taxon>
        <taxon>Neoptera</taxon>
        <taxon>Paraneoptera</taxon>
        <taxon>Hemiptera</taxon>
        <taxon>Heteroptera</taxon>
        <taxon>Panheteroptera</taxon>
        <taxon>Nepomorpha</taxon>
        <taxon>Nepidae</taxon>
        <taxon>Ranatrinae</taxon>
        <taxon>Ranatra</taxon>
    </lineage>
</organism>
<evidence type="ECO:0000256" key="1">
    <source>
        <dbReference type="SAM" id="Coils"/>
    </source>
</evidence>